<dbReference type="RefSeq" id="WP_348715106.1">
    <property type="nucleotide sequence ID" value="NZ_CAXJIO010000010.1"/>
</dbReference>
<evidence type="ECO:0000256" key="4">
    <source>
        <dbReference type="ARBA" id="ARBA00023004"/>
    </source>
</evidence>
<dbReference type="Proteomes" id="UP001497527">
    <property type="component" value="Unassembled WGS sequence"/>
</dbReference>
<keyword evidence="3" id="KW-0560">Oxidoreductase</keyword>
<evidence type="ECO:0000256" key="3">
    <source>
        <dbReference type="ARBA" id="ARBA00023002"/>
    </source>
</evidence>
<dbReference type="InterPro" id="IPR017900">
    <property type="entry name" value="4Fe4S_Fe_S_CS"/>
</dbReference>
<evidence type="ECO:0000259" key="7">
    <source>
        <dbReference type="PROSITE" id="PS51379"/>
    </source>
</evidence>
<accession>A0ABP1ET55</accession>
<evidence type="ECO:0000313" key="8">
    <source>
        <dbReference type="EMBL" id="CAL2101742.1"/>
    </source>
</evidence>
<sequence>MEKYLPNIFFAIVLIAGIGYFVMNVRKLIRNIKLGKDIDRNDRKPERWKNMAKIALGQYKMVRRPLSGILHIVVYVGFILINIEMLEIVIDGLFGTHRVFQPILGDAIYGFLIGNFEVLAALVFVAVIIFWLRRNIQRVKRFWNKEMAGWPKNDGNIILYFEMVLMSLFLVMNATDVPFQEAGAGNVVSQFIAPWFSEFSLEELHIIEKAAWWLHIVGILIFLNYLYYSKHLHILLAFPNTFYAKLDPKGQLDNLEAVTKEVQMMMDPDADPYAMPEEGAEDEEPAKFGASDVADLNWVQLMNAYTCTECGRCTSSCPANLTGKELSPRAIMMKTRDRLEEVGKNIDANGGEFKPDGKQLLDDYITREELWACTSCNACVQECPIGIDPLSIIMDMRRYLVMEESAAPQELNMMMTNIENNGAPWQYSQMDRLNWKDE</sequence>
<protein>
    <submittedName>
        <fullName evidence="8">4Fe-4S dicluster domain-containing protein</fullName>
    </submittedName>
</protein>
<feature type="transmembrane region" description="Helical" evidence="6">
    <location>
        <begin position="210"/>
        <end position="228"/>
    </location>
</feature>
<evidence type="ECO:0000256" key="1">
    <source>
        <dbReference type="ARBA" id="ARBA00022485"/>
    </source>
</evidence>
<dbReference type="SUPFAM" id="SSF46548">
    <property type="entry name" value="alpha-helical ferredoxin"/>
    <property type="match status" value="1"/>
</dbReference>
<dbReference type="InterPro" id="IPR017896">
    <property type="entry name" value="4Fe4S_Fe-S-bd"/>
</dbReference>
<keyword evidence="6" id="KW-0472">Membrane</keyword>
<keyword evidence="9" id="KW-1185">Reference proteome</keyword>
<feature type="transmembrane region" description="Helical" evidence="6">
    <location>
        <begin position="108"/>
        <end position="132"/>
    </location>
</feature>
<keyword evidence="4" id="KW-0408">Iron</keyword>
<evidence type="ECO:0000313" key="9">
    <source>
        <dbReference type="Proteomes" id="UP001497527"/>
    </source>
</evidence>
<dbReference type="Gene3D" id="1.20.950.20">
    <property type="entry name" value="Transmembrane di-heme cytochromes, Chain C"/>
    <property type="match status" value="1"/>
</dbReference>
<evidence type="ECO:0000256" key="6">
    <source>
        <dbReference type="SAM" id="Phobius"/>
    </source>
</evidence>
<evidence type="ECO:0000256" key="5">
    <source>
        <dbReference type="ARBA" id="ARBA00023014"/>
    </source>
</evidence>
<comment type="caution">
    <text evidence="8">The sequence shown here is derived from an EMBL/GenBank/DDBJ whole genome shotgun (WGS) entry which is preliminary data.</text>
</comment>
<keyword evidence="6" id="KW-0812">Transmembrane</keyword>
<dbReference type="Gene3D" id="1.10.1060.10">
    <property type="entry name" value="Alpha-helical ferredoxin"/>
    <property type="match status" value="1"/>
</dbReference>
<evidence type="ECO:0000256" key="2">
    <source>
        <dbReference type="ARBA" id="ARBA00022723"/>
    </source>
</evidence>
<dbReference type="SUPFAM" id="SSF103501">
    <property type="entry name" value="Respiratory nitrate reductase 1 gamma chain"/>
    <property type="match status" value="1"/>
</dbReference>
<feature type="domain" description="4Fe-4S ferredoxin-type" evidence="7">
    <location>
        <begin position="298"/>
        <end position="329"/>
    </location>
</feature>
<dbReference type="EMBL" id="CAXJIO010000010">
    <property type="protein sequence ID" value="CAL2101742.1"/>
    <property type="molecule type" value="Genomic_DNA"/>
</dbReference>
<dbReference type="PROSITE" id="PS00198">
    <property type="entry name" value="4FE4S_FER_1"/>
    <property type="match status" value="2"/>
</dbReference>
<proteinExistence type="predicted"/>
<feature type="transmembrane region" description="Helical" evidence="6">
    <location>
        <begin position="153"/>
        <end position="172"/>
    </location>
</feature>
<dbReference type="Pfam" id="PF13187">
    <property type="entry name" value="Fer4_9"/>
    <property type="match status" value="1"/>
</dbReference>
<organism evidence="8 9">
    <name type="scientific">Tenacibaculum polynesiense</name>
    <dbReference type="NCBI Taxonomy" id="3137857"/>
    <lineage>
        <taxon>Bacteria</taxon>
        <taxon>Pseudomonadati</taxon>
        <taxon>Bacteroidota</taxon>
        <taxon>Flavobacteriia</taxon>
        <taxon>Flavobacteriales</taxon>
        <taxon>Flavobacteriaceae</taxon>
        <taxon>Tenacibaculum</taxon>
    </lineage>
</organism>
<keyword evidence="2" id="KW-0479">Metal-binding</keyword>
<feature type="transmembrane region" description="Helical" evidence="6">
    <location>
        <begin position="6"/>
        <end position="23"/>
    </location>
</feature>
<dbReference type="PANTHER" id="PTHR43255">
    <property type="entry name" value="IRON-SULFUR-BINDING OXIDOREDUCTASE FADF-RELATED-RELATED"/>
    <property type="match status" value="1"/>
</dbReference>
<reference evidence="8 9" key="1">
    <citation type="submission" date="2024-05" db="EMBL/GenBank/DDBJ databases">
        <authorList>
            <person name="Duchaud E."/>
        </authorList>
    </citation>
    <scope>NUCLEOTIDE SEQUENCE [LARGE SCALE GENOMIC DNA]</scope>
    <source>
        <strain evidence="8">Ena-SAMPLE-TAB-13-05-2024-13:56:06:370-140308</strain>
    </source>
</reference>
<dbReference type="InterPro" id="IPR051460">
    <property type="entry name" value="HdrC_iron-sulfur_subunit"/>
</dbReference>
<keyword evidence="1" id="KW-0004">4Fe-4S</keyword>
<name>A0ABP1ET55_9FLAO</name>
<keyword evidence="6" id="KW-1133">Transmembrane helix</keyword>
<feature type="transmembrane region" description="Helical" evidence="6">
    <location>
        <begin position="68"/>
        <end position="88"/>
    </location>
</feature>
<dbReference type="InterPro" id="IPR009051">
    <property type="entry name" value="Helical_ferredxn"/>
</dbReference>
<dbReference type="InterPro" id="IPR036197">
    <property type="entry name" value="NarG-like_sf"/>
</dbReference>
<dbReference type="PANTHER" id="PTHR43255:SF1">
    <property type="entry name" value="IRON-SULFUR-BINDING OXIDOREDUCTASE FADF-RELATED"/>
    <property type="match status" value="1"/>
</dbReference>
<keyword evidence="5" id="KW-0411">Iron-sulfur</keyword>
<gene>
    <name evidence="8" type="ORF">T190423A01A_10305</name>
</gene>
<dbReference type="PROSITE" id="PS51379">
    <property type="entry name" value="4FE4S_FER_2"/>
    <property type="match status" value="1"/>
</dbReference>